<keyword evidence="4" id="KW-0804">Transcription</keyword>
<dbReference type="Pfam" id="PF01486">
    <property type="entry name" value="K-box"/>
    <property type="match status" value="1"/>
</dbReference>
<dbReference type="PRINTS" id="PR00404">
    <property type="entry name" value="MADSDOMAIN"/>
</dbReference>
<keyword evidence="5" id="KW-0539">Nucleus</keyword>
<dbReference type="Pfam" id="PF00319">
    <property type="entry name" value="SRF-TF"/>
    <property type="match status" value="1"/>
</dbReference>
<dbReference type="GO" id="GO:0003700">
    <property type="term" value="F:DNA-binding transcription factor activity"/>
    <property type="evidence" value="ECO:0007669"/>
    <property type="project" value="InterPro"/>
</dbReference>
<organism evidence="9">
    <name type="scientific">Anthurium andraeanum</name>
    <name type="common">Flamingo lily</name>
    <dbReference type="NCBI Taxonomy" id="226677"/>
    <lineage>
        <taxon>Eukaryota</taxon>
        <taxon>Viridiplantae</taxon>
        <taxon>Streptophyta</taxon>
        <taxon>Embryophyta</taxon>
        <taxon>Tracheophyta</taxon>
        <taxon>Spermatophyta</taxon>
        <taxon>Magnoliopsida</taxon>
        <taxon>Liliopsida</taxon>
        <taxon>Araceae</taxon>
        <taxon>Pothoideae</taxon>
        <taxon>Potheae</taxon>
        <taxon>Anthurium</taxon>
    </lineage>
</organism>
<dbReference type="PANTHER" id="PTHR48019">
    <property type="entry name" value="SERUM RESPONSE FACTOR HOMOLOG"/>
    <property type="match status" value="1"/>
</dbReference>
<feature type="domain" description="MADS-box" evidence="7">
    <location>
        <begin position="1"/>
        <end position="61"/>
    </location>
</feature>
<keyword evidence="2" id="KW-0805">Transcription regulation</keyword>
<proteinExistence type="evidence at transcript level"/>
<dbReference type="InterPro" id="IPR002487">
    <property type="entry name" value="TF_Kbox"/>
</dbReference>
<evidence type="ECO:0000256" key="4">
    <source>
        <dbReference type="ARBA" id="ARBA00023163"/>
    </source>
</evidence>
<evidence type="ECO:0000259" key="8">
    <source>
        <dbReference type="PROSITE" id="PS51297"/>
    </source>
</evidence>
<dbReference type="AlphaFoldDB" id="A0A1U8VH37"/>
<evidence type="ECO:0000256" key="6">
    <source>
        <dbReference type="SAM" id="Coils"/>
    </source>
</evidence>
<sequence>MGRGRIEIKRIENSTNRQVTFSKRKTGIIKKAREISVLCDAKVYLLVFSSSGKMAEFCSDNTTLSNMLEQYQKTTGNKIWDAKHESLDAEIDRIKRENDNMQIELRHLKGEDIGPLGPYELIPLEETLQRGLAGVRKKQMECWKRLKKSGRSLEEDNQRLSLILQQHELSKDVGMGELDQEYQQKERDYAIQMPFSFCGQPIQHNLDESK</sequence>
<accession>A0A1U8VH37</accession>
<dbReference type="PROSITE" id="PS50066">
    <property type="entry name" value="MADS_BOX_2"/>
    <property type="match status" value="1"/>
</dbReference>
<evidence type="ECO:0000256" key="5">
    <source>
        <dbReference type="ARBA" id="ARBA00023242"/>
    </source>
</evidence>
<dbReference type="GO" id="GO:0000977">
    <property type="term" value="F:RNA polymerase II transcription regulatory region sequence-specific DNA binding"/>
    <property type="evidence" value="ECO:0007669"/>
    <property type="project" value="InterPro"/>
</dbReference>
<evidence type="ECO:0000256" key="1">
    <source>
        <dbReference type="ARBA" id="ARBA00004123"/>
    </source>
</evidence>
<dbReference type="SMART" id="SM00432">
    <property type="entry name" value="MADS"/>
    <property type="match status" value="1"/>
</dbReference>
<evidence type="ECO:0000259" key="7">
    <source>
        <dbReference type="PROSITE" id="PS50066"/>
    </source>
</evidence>
<keyword evidence="6" id="KW-0175">Coiled coil</keyword>
<name>A0A1U8VH37_ANTAD</name>
<reference evidence="9" key="1">
    <citation type="submission" date="2013-12" db="EMBL/GenBank/DDBJ databases">
        <title>cdna cloning and expression analysis of AaPI-1 from Anthurium andraeanum.</title>
        <authorList>
            <person name="Guangying M."/>
        </authorList>
    </citation>
    <scope>NUCLEOTIDE SEQUENCE</scope>
</reference>
<dbReference type="InterPro" id="IPR050142">
    <property type="entry name" value="MADS-box/MEF2_TF"/>
</dbReference>
<dbReference type="GO" id="GO:0046983">
    <property type="term" value="F:protein dimerization activity"/>
    <property type="evidence" value="ECO:0007669"/>
    <property type="project" value="InterPro"/>
</dbReference>
<dbReference type="PROSITE" id="PS00350">
    <property type="entry name" value="MADS_BOX_1"/>
    <property type="match status" value="1"/>
</dbReference>
<feature type="coiled-coil region" evidence="6">
    <location>
        <begin position="77"/>
        <end position="111"/>
    </location>
</feature>
<dbReference type="EMBL" id="KF927113">
    <property type="protein sequence ID" value="AIU99980.1"/>
    <property type="molecule type" value="mRNA"/>
</dbReference>
<dbReference type="GO" id="GO:0005634">
    <property type="term" value="C:nucleus"/>
    <property type="evidence" value="ECO:0007669"/>
    <property type="project" value="UniProtKB-SubCell"/>
</dbReference>
<feature type="domain" description="K-box" evidence="8">
    <location>
        <begin position="84"/>
        <end position="170"/>
    </location>
</feature>
<dbReference type="InterPro" id="IPR033896">
    <property type="entry name" value="MEF2-like_N"/>
</dbReference>
<protein>
    <submittedName>
        <fullName evidence="9">B-type MADS-box protein PI-1</fullName>
    </submittedName>
</protein>
<gene>
    <name evidence="9" type="primary">PI-1</name>
</gene>
<dbReference type="InterPro" id="IPR036879">
    <property type="entry name" value="TF_MADSbox_sf"/>
</dbReference>
<evidence type="ECO:0000256" key="2">
    <source>
        <dbReference type="ARBA" id="ARBA00023015"/>
    </source>
</evidence>
<dbReference type="GO" id="GO:0045944">
    <property type="term" value="P:positive regulation of transcription by RNA polymerase II"/>
    <property type="evidence" value="ECO:0007669"/>
    <property type="project" value="InterPro"/>
</dbReference>
<dbReference type="PROSITE" id="PS51297">
    <property type="entry name" value="K_BOX"/>
    <property type="match status" value="1"/>
</dbReference>
<evidence type="ECO:0000256" key="3">
    <source>
        <dbReference type="ARBA" id="ARBA00023125"/>
    </source>
</evidence>
<evidence type="ECO:0000313" key="9">
    <source>
        <dbReference type="EMBL" id="AIU99980.1"/>
    </source>
</evidence>
<dbReference type="Gene3D" id="3.40.1810.10">
    <property type="entry name" value="Transcription factor, MADS-box"/>
    <property type="match status" value="1"/>
</dbReference>
<keyword evidence="3" id="KW-0238">DNA-binding</keyword>
<dbReference type="InterPro" id="IPR002100">
    <property type="entry name" value="TF_MADSbox"/>
</dbReference>
<dbReference type="CDD" id="cd00265">
    <property type="entry name" value="MADS_MEF2_like"/>
    <property type="match status" value="1"/>
</dbReference>
<dbReference type="SUPFAM" id="SSF55455">
    <property type="entry name" value="SRF-like"/>
    <property type="match status" value="1"/>
</dbReference>
<comment type="subcellular location">
    <subcellularLocation>
        <location evidence="1">Nucleus</location>
    </subcellularLocation>
</comment>